<dbReference type="PANTHER" id="PTHR39394:SF1">
    <property type="entry name" value="DNAJ HOMOLOGUE SUBFAMILY C MEMBER 28 CONSERVED DOMAIN-CONTAINING PROTEIN"/>
    <property type="match status" value="1"/>
</dbReference>
<feature type="domain" description="DnaJ homologue subfamily C member 28 conserved" evidence="2">
    <location>
        <begin position="160"/>
        <end position="211"/>
    </location>
</feature>
<comment type="caution">
    <text evidence="3">The sequence shown here is derived from an EMBL/GenBank/DDBJ whole genome shotgun (WGS) entry which is preliminary data.</text>
</comment>
<evidence type="ECO:0000259" key="2">
    <source>
        <dbReference type="Pfam" id="PF09350"/>
    </source>
</evidence>
<dbReference type="Proteomes" id="UP000092321">
    <property type="component" value="Unassembled WGS sequence"/>
</dbReference>
<name>A0A1B7TAD1_9ASCO</name>
<gene>
    <name evidence="3" type="ORF">HANVADRAFT_3532</name>
</gene>
<evidence type="ECO:0000256" key="1">
    <source>
        <dbReference type="SAM" id="MobiDB-lite"/>
    </source>
</evidence>
<reference evidence="4" key="1">
    <citation type="journal article" date="2016" name="Proc. Natl. Acad. Sci. U.S.A.">
        <title>Comparative genomics of biotechnologically important yeasts.</title>
        <authorList>
            <person name="Riley R."/>
            <person name="Haridas S."/>
            <person name="Wolfe K.H."/>
            <person name="Lopes M.R."/>
            <person name="Hittinger C.T."/>
            <person name="Goeker M."/>
            <person name="Salamov A.A."/>
            <person name="Wisecaver J.H."/>
            <person name="Long T.M."/>
            <person name="Calvey C.H."/>
            <person name="Aerts A.L."/>
            <person name="Barry K.W."/>
            <person name="Choi C."/>
            <person name="Clum A."/>
            <person name="Coughlan A.Y."/>
            <person name="Deshpande S."/>
            <person name="Douglass A.P."/>
            <person name="Hanson S.J."/>
            <person name="Klenk H.-P."/>
            <person name="LaButti K.M."/>
            <person name="Lapidus A."/>
            <person name="Lindquist E.A."/>
            <person name="Lipzen A.M."/>
            <person name="Meier-Kolthoff J.P."/>
            <person name="Ohm R.A."/>
            <person name="Otillar R.P."/>
            <person name="Pangilinan J.L."/>
            <person name="Peng Y."/>
            <person name="Rokas A."/>
            <person name="Rosa C.A."/>
            <person name="Scheuner C."/>
            <person name="Sibirny A.A."/>
            <person name="Slot J.C."/>
            <person name="Stielow J.B."/>
            <person name="Sun H."/>
            <person name="Kurtzman C.P."/>
            <person name="Blackwell M."/>
            <person name="Grigoriev I.V."/>
            <person name="Jeffries T.W."/>
        </authorList>
    </citation>
    <scope>NUCLEOTIDE SEQUENCE [LARGE SCALE GENOMIC DNA]</scope>
    <source>
        <strain evidence="4">NRRL Y-1626</strain>
    </source>
</reference>
<feature type="region of interest" description="Disordered" evidence="1">
    <location>
        <begin position="308"/>
        <end position="328"/>
    </location>
</feature>
<keyword evidence="4" id="KW-1185">Reference proteome</keyword>
<proteinExistence type="predicted"/>
<evidence type="ECO:0000313" key="4">
    <source>
        <dbReference type="Proteomes" id="UP000092321"/>
    </source>
</evidence>
<sequence length="334" mass="39835">MIITKLSKKNYSKDGDSFKKLLQEIKTNSTIDQKDPLMKLLFNSENNDTKLSKEDLLNSKYKKWDYSLNLNYDDPNWKDNTLRMIVDKYNVKNQSLGDKLNNSFQKTLTYKQENIYKNEKDISFKDLYAERFTPIGSFEKMDSLAEQRIDDYFKNKDQNKSHQKMGSKLELNKNPYLDRTEFHLNNMLHKQNCNPLWVDKQKSINNTIDNFKNRLKNKYLEKLKEYMIDKGNSINGKMDPFNINIFESIKKEFGPEIDIINSEIRDYNLSLLQVSPNLSHLNKWKMNWDMICKELIKGIDMNVLVREKSTEKTNKNKPDDDTSKNKKKPWYYIF</sequence>
<organism evidence="3 4">
    <name type="scientific">Hanseniaspora valbyensis NRRL Y-1626</name>
    <dbReference type="NCBI Taxonomy" id="766949"/>
    <lineage>
        <taxon>Eukaryota</taxon>
        <taxon>Fungi</taxon>
        <taxon>Dikarya</taxon>
        <taxon>Ascomycota</taxon>
        <taxon>Saccharomycotina</taxon>
        <taxon>Saccharomycetes</taxon>
        <taxon>Saccharomycodales</taxon>
        <taxon>Saccharomycodaceae</taxon>
        <taxon>Hanseniaspora</taxon>
    </lineage>
</organism>
<dbReference type="OrthoDB" id="1922282at2759"/>
<dbReference type="EMBL" id="LXPE01000056">
    <property type="protein sequence ID" value="OBA25668.1"/>
    <property type="molecule type" value="Genomic_DNA"/>
</dbReference>
<evidence type="ECO:0000313" key="3">
    <source>
        <dbReference type="EMBL" id="OBA25668.1"/>
    </source>
</evidence>
<dbReference type="AlphaFoldDB" id="A0A1B7TAD1"/>
<feature type="compositionally biased region" description="Basic and acidic residues" evidence="1">
    <location>
        <begin position="308"/>
        <end position="324"/>
    </location>
</feature>
<dbReference type="Pfam" id="PF09350">
    <property type="entry name" value="DJC28_CD"/>
    <property type="match status" value="1"/>
</dbReference>
<dbReference type="PANTHER" id="PTHR39394">
    <property type="entry name" value="YALI0E31793P"/>
    <property type="match status" value="1"/>
</dbReference>
<dbReference type="InterPro" id="IPR018961">
    <property type="entry name" value="DnaJ_homolog_subfam-C_membr-28"/>
</dbReference>
<accession>A0A1B7TAD1</accession>
<protein>
    <recommendedName>
        <fullName evidence="2">DnaJ homologue subfamily C member 28 conserved domain-containing protein</fullName>
    </recommendedName>
</protein>